<accession>A0A5B0QWD8</accession>
<protein>
    <submittedName>
        <fullName evidence="2">Uncharacterized protein</fullName>
    </submittedName>
</protein>
<name>A0A5B0QWD8_PUCGR</name>
<evidence type="ECO:0000256" key="1">
    <source>
        <dbReference type="SAM" id="MobiDB-lite"/>
    </source>
</evidence>
<evidence type="ECO:0000313" key="2">
    <source>
        <dbReference type="EMBL" id="KAA1117607.1"/>
    </source>
</evidence>
<proteinExistence type="predicted"/>
<keyword evidence="3" id="KW-1185">Reference proteome</keyword>
<comment type="caution">
    <text evidence="2">The sequence shown here is derived from an EMBL/GenBank/DDBJ whole genome shotgun (WGS) entry which is preliminary data.</text>
</comment>
<dbReference type="Proteomes" id="UP000324748">
    <property type="component" value="Unassembled WGS sequence"/>
</dbReference>
<feature type="region of interest" description="Disordered" evidence="1">
    <location>
        <begin position="193"/>
        <end position="216"/>
    </location>
</feature>
<feature type="compositionally biased region" description="Low complexity" evidence="1">
    <location>
        <begin position="196"/>
        <end position="216"/>
    </location>
</feature>
<gene>
    <name evidence="2" type="ORF">PGT21_016381</name>
</gene>
<dbReference type="AlphaFoldDB" id="A0A5B0QWD8"/>
<reference evidence="2 3" key="1">
    <citation type="submission" date="2019-05" db="EMBL/GenBank/DDBJ databases">
        <title>Emergence of the Ug99 lineage of the wheat stem rust pathogen through somatic hybridization.</title>
        <authorList>
            <person name="Li F."/>
            <person name="Upadhyaya N.M."/>
            <person name="Sperschneider J."/>
            <person name="Matny O."/>
            <person name="Nguyen-Phuc H."/>
            <person name="Mago R."/>
            <person name="Raley C."/>
            <person name="Miller M.E."/>
            <person name="Silverstein K.A.T."/>
            <person name="Henningsen E."/>
            <person name="Hirsch C.D."/>
            <person name="Visser B."/>
            <person name="Pretorius Z.A."/>
            <person name="Steffenson B.J."/>
            <person name="Schwessinger B."/>
            <person name="Dodds P.N."/>
            <person name="Figueroa M."/>
        </authorList>
    </citation>
    <scope>NUCLEOTIDE SEQUENCE [LARGE SCALE GENOMIC DNA]</scope>
    <source>
        <strain evidence="2">21-0</strain>
    </source>
</reference>
<dbReference type="EMBL" id="VSWC01000002">
    <property type="protein sequence ID" value="KAA1117607.1"/>
    <property type="molecule type" value="Genomic_DNA"/>
</dbReference>
<evidence type="ECO:0000313" key="3">
    <source>
        <dbReference type="Proteomes" id="UP000324748"/>
    </source>
</evidence>
<organism evidence="2 3">
    <name type="scientific">Puccinia graminis f. sp. tritici</name>
    <dbReference type="NCBI Taxonomy" id="56615"/>
    <lineage>
        <taxon>Eukaryota</taxon>
        <taxon>Fungi</taxon>
        <taxon>Dikarya</taxon>
        <taxon>Basidiomycota</taxon>
        <taxon>Pucciniomycotina</taxon>
        <taxon>Pucciniomycetes</taxon>
        <taxon>Pucciniales</taxon>
        <taxon>Pucciniaceae</taxon>
        <taxon>Puccinia</taxon>
    </lineage>
</organism>
<sequence>MSDDSNCDFKLAPKPAGTISGAAATISRLTPKTQAIRQALASKKNTDASEALQHKLGRTILEGSKNNCLPLGASSKGKAPAALDNAPVETHFHSRITDKPTGSSLANWCCADPPHQHTKPLQTELLIAELQAKRKDNRLCQEELSKLLDPAHPAQSAQLSSQTQLSQLLDPAQSALKPSSLIQLVQLWDPAHSALKSSSSSSKITSKTSSKTSSNP</sequence>
<dbReference type="OrthoDB" id="10309545at2759"/>